<keyword evidence="12" id="KW-1185">Reference proteome</keyword>
<dbReference type="PRINTS" id="PR00932">
    <property type="entry name" value="AMINO1PTASE"/>
</dbReference>
<keyword evidence="4 9" id="KW-0645">Protease</keyword>
<dbReference type="SUPFAM" id="SSF53187">
    <property type="entry name" value="Zn-dependent exopeptidases"/>
    <property type="match status" value="1"/>
</dbReference>
<dbReference type="GO" id="GO:0008237">
    <property type="term" value="F:metallopeptidase activity"/>
    <property type="evidence" value="ECO:0007669"/>
    <property type="project" value="UniProtKB-KW"/>
</dbReference>
<evidence type="ECO:0000256" key="1">
    <source>
        <dbReference type="ARBA" id="ARBA00001947"/>
    </source>
</evidence>
<dbReference type="AlphaFoldDB" id="A0A1N7NNX6"/>
<dbReference type="FunFam" id="2.30.250.10:FF:000003">
    <property type="entry name" value="Probable M18 family aminopeptidase 2"/>
    <property type="match status" value="1"/>
</dbReference>
<keyword evidence="8 9" id="KW-0482">Metalloprotease</keyword>
<proteinExistence type="inferred from homology"/>
<dbReference type="OrthoDB" id="5288740at2"/>
<keyword evidence="7 9" id="KW-0862">Zinc</keyword>
<evidence type="ECO:0000313" key="12">
    <source>
        <dbReference type="Proteomes" id="UP000185999"/>
    </source>
</evidence>
<dbReference type="EC" id="3.4.11.-" evidence="10"/>
<dbReference type="GO" id="GO:0004177">
    <property type="term" value="F:aminopeptidase activity"/>
    <property type="evidence" value="ECO:0007669"/>
    <property type="project" value="UniProtKB-KW"/>
</dbReference>
<evidence type="ECO:0000256" key="10">
    <source>
        <dbReference type="RuleBase" id="RU004387"/>
    </source>
</evidence>
<dbReference type="GO" id="GO:0005737">
    <property type="term" value="C:cytoplasm"/>
    <property type="evidence" value="ECO:0007669"/>
    <property type="project" value="UniProtKB-ARBA"/>
</dbReference>
<evidence type="ECO:0000256" key="5">
    <source>
        <dbReference type="ARBA" id="ARBA00022723"/>
    </source>
</evidence>
<evidence type="ECO:0000256" key="4">
    <source>
        <dbReference type="ARBA" id="ARBA00022670"/>
    </source>
</evidence>
<dbReference type="PANTHER" id="PTHR28570">
    <property type="entry name" value="ASPARTYL AMINOPEPTIDASE"/>
    <property type="match status" value="1"/>
</dbReference>
<dbReference type="RefSeq" id="WP_054339924.1">
    <property type="nucleotide sequence ID" value="NZ_FTOE01000010.1"/>
</dbReference>
<protein>
    <recommendedName>
        <fullName evidence="10">M18 family aminopeptidase</fullName>
        <ecNumber evidence="10">3.4.11.-</ecNumber>
    </recommendedName>
</protein>
<organism evidence="11 12">
    <name type="scientific">Neptunomonas antarctica</name>
    <dbReference type="NCBI Taxonomy" id="619304"/>
    <lineage>
        <taxon>Bacteria</taxon>
        <taxon>Pseudomonadati</taxon>
        <taxon>Pseudomonadota</taxon>
        <taxon>Gammaproteobacteria</taxon>
        <taxon>Oceanospirillales</taxon>
        <taxon>Oceanospirillaceae</taxon>
        <taxon>Neptunomonas</taxon>
    </lineage>
</organism>
<name>A0A1N7NNX6_9GAMM</name>
<dbReference type="NCBIfam" id="NF002759">
    <property type="entry name" value="PRK02813.1"/>
    <property type="match status" value="1"/>
</dbReference>
<comment type="cofactor">
    <cofactor evidence="1 10">
        <name>Zn(2+)</name>
        <dbReference type="ChEBI" id="CHEBI:29105"/>
    </cofactor>
</comment>
<reference evidence="12" key="1">
    <citation type="submission" date="2017-01" db="EMBL/GenBank/DDBJ databases">
        <authorList>
            <person name="Varghese N."/>
            <person name="Submissions S."/>
        </authorList>
    </citation>
    <scope>NUCLEOTIDE SEQUENCE [LARGE SCALE GENOMIC DNA]</scope>
    <source>
        <strain evidence="12">DSM 22306</strain>
    </source>
</reference>
<dbReference type="Gene3D" id="2.30.250.10">
    <property type="entry name" value="Aminopeptidase i, Domain 2"/>
    <property type="match status" value="1"/>
</dbReference>
<dbReference type="InterPro" id="IPR023358">
    <property type="entry name" value="Peptidase_M18_dom2"/>
</dbReference>
<dbReference type="Pfam" id="PF02127">
    <property type="entry name" value="Peptidase_M18"/>
    <property type="match status" value="1"/>
</dbReference>
<dbReference type="Proteomes" id="UP000185999">
    <property type="component" value="Unassembled WGS sequence"/>
</dbReference>
<dbReference type="InterPro" id="IPR001948">
    <property type="entry name" value="Peptidase_M18"/>
</dbReference>
<comment type="similarity">
    <text evidence="2 9">Belongs to the peptidase M18 family.</text>
</comment>
<accession>A0A1N7NNX6</accession>
<evidence type="ECO:0000256" key="3">
    <source>
        <dbReference type="ARBA" id="ARBA00022438"/>
    </source>
</evidence>
<evidence type="ECO:0000256" key="8">
    <source>
        <dbReference type="ARBA" id="ARBA00023049"/>
    </source>
</evidence>
<dbReference type="GO" id="GO:0008270">
    <property type="term" value="F:zinc ion binding"/>
    <property type="evidence" value="ECO:0007669"/>
    <property type="project" value="InterPro"/>
</dbReference>
<evidence type="ECO:0000256" key="2">
    <source>
        <dbReference type="ARBA" id="ARBA00008290"/>
    </source>
</evidence>
<dbReference type="CDD" id="cd05658">
    <property type="entry name" value="M18_DAP"/>
    <property type="match status" value="1"/>
</dbReference>
<sequence length="429" mass="46828">MSDKSSTLSRLINFLNASPTPFHAVTQMKKRLLEAGYQSLDEKDSWILKAGGRYVITRNDSSIVAWQIPKNRLLSESGFRMVGAHTDSPCLRIKPNPELHKLGYFQLGVEVYGGALLGPWFDRDLSIAGRVSFVNDQGALASALIDFTSPVAIIPSLAIHLDREANSGRAINAQTFLPPLLGQAEKKPDFRALLKEQLENAGEKVSSVLDYELSLYDTQSAALIGLQQEFLASARLDNLLSCFMGLEALLQSDSDEGILLVCTDHEEVGSMSAAGAQGPMLEHLFERIQADSESRSRMLAHSIMISADNAHGIHPNFSDKHDANHGPVLNKGPVIKLNANQRYATTDITSSLFRMLAALDNVPVQEFVVRSDMACGSTIGPITSAEIGVKTIDIGVPQLAMHSIRELAGTDDLINTIKVFKQFFKLKAL</sequence>
<evidence type="ECO:0000256" key="7">
    <source>
        <dbReference type="ARBA" id="ARBA00022833"/>
    </source>
</evidence>
<dbReference type="PANTHER" id="PTHR28570:SF3">
    <property type="entry name" value="ASPARTYL AMINOPEPTIDASE"/>
    <property type="match status" value="1"/>
</dbReference>
<keyword evidence="5 9" id="KW-0479">Metal-binding</keyword>
<gene>
    <name evidence="11" type="ORF">SAMN05421760_11094</name>
</gene>
<dbReference type="STRING" id="619304.SAMN05421760_11094"/>
<dbReference type="Gene3D" id="3.40.630.10">
    <property type="entry name" value="Zn peptidases"/>
    <property type="match status" value="1"/>
</dbReference>
<dbReference type="GO" id="GO:0006508">
    <property type="term" value="P:proteolysis"/>
    <property type="evidence" value="ECO:0007669"/>
    <property type="project" value="UniProtKB-KW"/>
</dbReference>
<evidence type="ECO:0000256" key="9">
    <source>
        <dbReference type="RuleBase" id="RU004386"/>
    </source>
</evidence>
<dbReference type="EMBL" id="FTOE01000010">
    <property type="protein sequence ID" value="SIS99960.1"/>
    <property type="molecule type" value="Genomic_DNA"/>
</dbReference>
<keyword evidence="3 9" id="KW-0031">Aminopeptidase</keyword>
<evidence type="ECO:0000313" key="11">
    <source>
        <dbReference type="EMBL" id="SIS99960.1"/>
    </source>
</evidence>
<keyword evidence="6 9" id="KW-0378">Hydrolase</keyword>
<evidence type="ECO:0000256" key="6">
    <source>
        <dbReference type="ARBA" id="ARBA00022801"/>
    </source>
</evidence>
<dbReference type="SUPFAM" id="SSF101821">
    <property type="entry name" value="Aminopeptidase/glucanase lid domain"/>
    <property type="match status" value="1"/>
</dbReference>